<dbReference type="PROSITE" id="PS00922">
    <property type="entry name" value="TRANSGLYCOSYLASE"/>
    <property type="match status" value="1"/>
</dbReference>
<keyword evidence="4" id="KW-1185">Reference proteome</keyword>
<name>A0A4R7KPX1_9CLOT</name>
<dbReference type="GO" id="GO:0016020">
    <property type="term" value="C:membrane"/>
    <property type="evidence" value="ECO:0007669"/>
    <property type="project" value="InterPro"/>
</dbReference>
<dbReference type="PANTHER" id="PTHR37423:SF2">
    <property type="entry name" value="MEMBRANE-BOUND LYTIC MUREIN TRANSGLYCOSYLASE C"/>
    <property type="match status" value="1"/>
</dbReference>
<dbReference type="GO" id="GO:0008933">
    <property type="term" value="F:peptidoglycan lytic transglycosylase activity"/>
    <property type="evidence" value="ECO:0007669"/>
    <property type="project" value="InterPro"/>
</dbReference>
<dbReference type="Gene3D" id="1.10.530.10">
    <property type="match status" value="1"/>
</dbReference>
<organism evidence="3 4">
    <name type="scientific">Fonticella tunisiensis</name>
    <dbReference type="NCBI Taxonomy" id="1096341"/>
    <lineage>
        <taxon>Bacteria</taxon>
        <taxon>Bacillati</taxon>
        <taxon>Bacillota</taxon>
        <taxon>Clostridia</taxon>
        <taxon>Eubacteriales</taxon>
        <taxon>Clostridiaceae</taxon>
        <taxon>Fonticella</taxon>
    </lineage>
</organism>
<comment type="similarity">
    <text evidence="1">Belongs to the transglycosylase Slt family.</text>
</comment>
<sequence length="183" mass="21409">MFKKAVIVVLIVVFVLVLNVKNIMKFFYPVIYSNIVEKYSTEYNIDSRLVYSLIKVESKFNPYAKSSKGAIGLMQITPQTGRYISKLIGEKEFNADTLYDPDTNVRYGCFYISKLYKDFDGNIDIILAAYNGGEGNVRKWLREESDGTRYLKIEDIPFSETKSYVYKVKKNYKIYKFLYSQRM</sequence>
<dbReference type="SUPFAM" id="SSF53955">
    <property type="entry name" value="Lysozyme-like"/>
    <property type="match status" value="1"/>
</dbReference>
<comment type="caution">
    <text evidence="3">The sequence shown here is derived from an EMBL/GenBank/DDBJ whole genome shotgun (WGS) entry which is preliminary data.</text>
</comment>
<reference evidence="3 4" key="1">
    <citation type="submission" date="2019-03" db="EMBL/GenBank/DDBJ databases">
        <title>Genomic Encyclopedia of Type Strains, Phase IV (KMG-IV): sequencing the most valuable type-strain genomes for metagenomic binning, comparative biology and taxonomic classification.</title>
        <authorList>
            <person name="Goeker M."/>
        </authorList>
    </citation>
    <scope>NUCLEOTIDE SEQUENCE [LARGE SCALE GENOMIC DNA]</scope>
    <source>
        <strain evidence="3 4">DSM 24455</strain>
    </source>
</reference>
<dbReference type="CDD" id="cd16896">
    <property type="entry name" value="LT_Slt70-like"/>
    <property type="match status" value="1"/>
</dbReference>
<dbReference type="EMBL" id="SOAZ01000008">
    <property type="protein sequence ID" value="TDT61189.1"/>
    <property type="molecule type" value="Genomic_DNA"/>
</dbReference>
<dbReference type="AlphaFoldDB" id="A0A4R7KPX1"/>
<dbReference type="InterPro" id="IPR008258">
    <property type="entry name" value="Transglycosylase_SLT_dom_1"/>
</dbReference>
<evidence type="ECO:0000259" key="2">
    <source>
        <dbReference type="Pfam" id="PF01464"/>
    </source>
</evidence>
<evidence type="ECO:0000256" key="1">
    <source>
        <dbReference type="ARBA" id="ARBA00007734"/>
    </source>
</evidence>
<protein>
    <submittedName>
        <fullName evidence="3">Soluble lytic murein transglycosylase</fullName>
    </submittedName>
</protein>
<evidence type="ECO:0000313" key="4">
    <source>
        <dbReference type="Proteomes" id="UP000295325"/>
    </source>
</evidence>
<gene>
    <name evidence="3" type="ORF">EDD71_10890</name>
</gene>
<accession>A0A4R7KPX1</accession>
<proteinExistence type="inferred from homology"/>
<dbReference type="Proteomes" id="UP000295325">
    <property type="component" value="Unassembled WGS sequence"/>
</dbReference>
<dbReference type="InterPro" id="IPR000189">
    <property type="entry name" value="Transglyc_AS"/>
</dbReference>
<dbReference type="OrthoDB" id="9815002at2"/>
<dbReference type="Pfam" id="PF01464">
    <property type="entry name" value="SLT"/>
    <property type="match status" value="1"/>
</dbReference>
<feature type="domain" description="Transglycosylase SLT" evidence="2">
    <location>
        <begin position="36"/>
        <end position="147"/>
    </location>
</feature>
<dbReference type="RefSeq" id="WP_133627930.1">
    <property type="nucleotide sequence ID" value="NZ_SOAZ01000008.1"/>
</dbReference>
<dbReference type="InterPro" id="IPR023346">
    <property type="entry name" value="Lysozyme-like_dom_sf"/>
</dbReference>
<dbReference type="GO" id="GO:0000270">
    <property type="term" value="P:peptidoglycan metabolic process"/>
    <property type="evidence" value="ECO:0007669"/>
    <property type="project" value="InterPro"/>
</dbReference>
<evidence type="ECO:0000313" key="3">
    <source>
        <dbReference type="EMBL" id="TDT61189.1"/>
    </source>
</evidence>
<dbReference type="PANTHER" id="PTHR37423">
    <property type="entry name" value="SOLUBLE LYTIC MUREIN TRANSGLYCOSYLASE-RELATED"/>
    <property type="match status" value="1"/>
</dbReference>